<comment type="caution">
    <text evidence="2">The sequence shown here is derived from an EMBL/GenBank/DDBJ whole genome shotgun (WGS) entry which is preliminary data.</text>
</comment>
<dbReference type="AlphaFoldDB" id="A0A5J4QAV8"/>
<dbReference type="EMBL" id="SNRY01004263">
    <property type="protein sequence ID" value="KAA6318228.1"/>
    <property type="molecule type" value="Genomic_DNA"/>
</dbReference>
<evidence type="ECO:0000256" key="1">
    <source>
        <dbReference type="SAM" id="Phobius"/>
    </source>
</evidence>
<feature type="transmembrane region" description="Helical" evidence="1">
    <location>
        <begin position="41"/>
        <end position="67"/>
    </location>
</feature>
<keyword evidence="1" id="KW-1133">Transmembrane helix</keyword>
<keyword evidence="1" id="KW-0812">Transmembrane</keyword>
<reference evidence="2" key="1">
    <citation type="submission" date="2019-03" db="EMBL/GenBank/DDBJ databases">
        <title>Single cell metagenomics reveals metabolic interactions within the superorganism composed of flagellate Streblomastix strix and complex community of Bacteroidetes bacteria on its surface.</title>
        <authorList>
            <person name="Treitli S.C."/>
            <person name="Kolisko M."/>
            <person name="Husnik F."/>
            <person name="Keeling P."/>
            <person name="Hampl V."/>
        </authorList>
    </citation>
    <scope>NUCLEOTIDE SEQUENCE</scope>
    <source>
        <strain evidence="2">STM</strain>
    </source>
</reference>
<sequence length="143" mass="16547">MNSLIIFNQTRIKYCSVKYKCCSYIPRICSISKRSQLSSKFISFIISITGLSCIIIVLLMFNILFILIQILDVFIIIFNIKCIFILFILFILKNVSFNPRILQNKISTCISQIYIIIYSCITSSNSHNPIPSYTWSYSWIVSG</sequence>
<name>A0A5J4QAV8_9ZZZZ</name>
<proteinExistence type="predicted"/>
<evidence type="ECO:0000313" key="2">
    <source>
        <dbReference type="EMBL" id="KAA6318228.1"/>
    </source>
</evidence>
<gene>
    <name evidence="2" type="ORF">EZS27_031738</name>
</gene>
<accession>A0A5J4QAV8</accession>
<organism evidence="2">
    <name type="scientific">termite gut metagenome</name>
    <dbReference type="NCBI Taxonomy" id="433724"/>
    <lineage>
        <taxon>unclassified sequences</taxon>
        <taxon>metagenomes</taxon>
        <taxon>organismal metagenomes</taxon>
    </lineage>
</organism>
<protein>
    <submittedName>
        <fullName evidence="2">Uncharacterized protein</fullName>
    </submittedName>
</protein>
<keyword evidence="1" id="KW-0472">Membrane</keyword>
<feature type="transmembrane region" description="Helical" evidence="1">
    <location>
        <begin position="73"/>
        <end position="92"/>
    </location>
</feature>